<dbReference type="OrthoDB" id="1523170at2"/>
<keyword evidence="11" id="KW-1185">Reference proteome</keyword>
<keyword evidence="6 10" id="KW-0418">Kinase</keyword>
<dbReference type="InterPro" id="IPR036890">
    <property type="entry name" value="HATPase_C_sf"/>
</dbReference>
<dbReference type="Gene3D" id="3.30.565.10">
    <property type="entry name" value="Histidine kinase-like ATPase, C-terminal domain"/>
    <property type="match status" value="1"/>
</dbReference>
<dbReference type="Pfam" id="PF02518">
    <property type="entry name" value="HATPase_c"/>
    <property type="match status" value="1"/>
</dbReference>
<evidence type="ECO:0000256" key="2">
    <source>
        <dbReference type="ARBA" id="ARBA00012438"/>
    </source>
</evidence>
<dbReference type="GO" id="GO:0005524">
    <property type="term" value="F:ATP binding"/>
    <property type="evidence" value="ECO:0007669"/>
    <property type="project" value="UniProtKB-KW"/>
</dbReference>
<evidence type="ECO:0000313" key="11">
    <source>
        <dbReference type="Proteomes" id="UP000270046"/>
    </source>
</evidence>
<dbReference type="PANTHER" id="PTHR41523:SF8">
    <property type="entry name" value="ETHYLENE RESPONSE SENSOR PROTEIN"/>
    <property type="match status" value="1"/>
</dbReference>
<dbReference type="KEGG" id="muh:HYN43_003130"/>
<keyword evidence="3" id="KW-0597">Phosphoprotein</keyword>
<evidence type="ECO:0000256" key="7">
    <source>
        <dbReference type="ARBA" id="ARBA00022840"/>
    </source>
</evidence>
<accession>A0A494VK90</accession>
<feature type="transmembrane region" description="Helical" evidence="8">
    <location>
        <begin position="575"/>
        <end position="594"/>
    </location>
</feature>
<gene>
    <name evidence="10" type="ORF">HYN43_003130</name>
</gene>
<keyword evidence="5" id="KW-0547">Nucleotide-binding</keyword>
<keyword evidence="8" id="KW-0812">Transmembrane</keyword>
<evidence type="ECO:0000259" key="9">
    <source>
        <dbReference type="PROSITE" id="PS50109"/>
    </source>
</evidence>
<organism evidence="10 11">
    <name type="scientific">Mucilaginibacter celer</name>
    <dbReference type="NCBI Taxonomy" id="2305508"/>
    <lineage>
        <taxon>Bacteria</taxon>
        <taxon>Pseudomonadati</taxon>
        <taxon>Bacteroidota</taxon>
        <taxon>Sphingobacteriia</taxon>
        <taxon>Sphingobacteriales</taxon>
        <taxon>Sphingobacteriaceae</taxon>
        <taxon>Mucilaginibacter</taxon>
    </lineage>
</organism>
<dbReference type="EC" id="2.7.13.3" evidence="2"/>
<proteinExistence type="predicted"/>
<dbReference type="SUPFAM" id="SSF55874">
    <property type="entry name" value="ATPase domain of HSP90 chaperone/DNA topoisomerase II/histidine kinase"/>
    <property type="match status" value="1"/>
</dbReference>
<dbReference type="InterPro" id="IPR005467">
    <property type="entry name" value="His_kinase_dom"/>
</dbReference>
<name>A0A494VK90_9SPHI</name>
<reference evidence="10 11" key="1">
    <citation type="submission" date="2018-10" db="EMBL/GenBank/DDBJ databases">
        <title>Genome sequencing of Mucilaginibacter sp. HYN0043.</title>
        <authorList>
            <person name="Kim M."/>
            <person name="Yi H."/>
        </authorList>
    </citation>
    <scope>NUCLEOTIDE SEQUENCE [LARGE SCALE GENOMIC DNA]</scope>
    <source>
        <strain evidence="10 11">HYN0043</strain>
    </source>
</reference>
<protein>
    <recommendedName>
        <fullName evidence="2">histidine kinase</fullName>
        <ecNumber evidence="2">2.7.13.3</ecNumber>
    </recommendedName>
</protein>
<keyword evidence="8" id="KW-1133">Transmembrane helix</keyword>
<dbReference type="SUPFAM" id="SSF48452">
    <property type="entry name" value="TPR-like"/>
    <property type="match status" value="2"/>
</dbReference>
<dbReference type="GO" id="GO:0004673">
    <property type="term" value="F:protein histidine kinase activity"/>
    <property type="evidence" value="ECO:0007669"/>
    <property type="project" value="UniProtKB-EC"/>
</dbReference>
<dbReference type="EMBL" id="CP032869">
    <property type="protein sequence ID" value="AYL94349.1"/>
    <property type="molecule type" value="Genomic_DNA"/>
</dbReference>
<evidence type="ECO:0000256" key="1">
    <source>
        <dbReference type="ARBA" id="ARBA00000085"/>
    </source>
</evidence>
<evidence type="ECO:0000256" key="5">
    <source>
        <dbReference type="ARBA" id="ARBA00022741"/>
    </source>
</evidence>
<evidence type="ECO:0000256" key="8">
    <source>
        <dbReference type="SAM" id="Phobius"/>
    </source>
</evidence>
<evidence type="ECO:0000256" key="4">
    <source>
        <dbReference type="ARBA" id="ARBA00022679"/>
    </source>
</evidence>
<evidence type="ECO:0000256" key="3">
    <source>
        <dbReference type="ARBA" id="ARBA00022553"/>
    </source>
</evidence>
<dbReference type="PANTHER" id="PTHR41523">
    <property type="entry name" value="TWO-COMPONENT SYSTEM SENSOR PROTEIN"/>
    <property type="match status" value="1"/>
</dbReference>
<dbReference type="InterPro" id="IPR011990">
    <property type="entry name" value="TPR-like_helical_dom_sf"/>
</dbReference>
<dbReference type="AlphaFoldDB" id="A0A494VK90"/>
<comment type="catalytic activity">
    <reaction evidence="1">
        <text>ATP + protein L-histidine = ADP + protein N-phospho-L-histidine.</text>
        <dbReference type="EC" id="2.7.13.3"/>
    </reaction>
</comment>
<sequence length="850" mass="97480">MQFLDPPVHCLKPVNAIALFRNRSAHLRHKVYPNKVFLYNQLYSRPLKNGTILVRACNCKNATELFLTLPLIMKPRVLYIFFSFLFIFSFPDFARSQSFPALNNAGRDAGTQKQDTNRVLALLKHSRTLIMKTAVTRPEADSAGMLCSRARQLAFKLHYLRGTGNELLIRALILRWQKDGEGSRKTALQALEIFKKINDPAGQADAYNICGDGLSNADNQIVQKIGYFKQAIRMLLISDQKERAAALLTYLGDLEICNSSYNQALKDLQHSLSLYRSVNSKNLQATYDLIGYDYIQLHNINEALKYNLLAVQTAEQNGESGSLLATIYNRIALTYAFAEDWPKCTSYLKKALHQAYKMNDSLSIVQISFNVAAAMSHSHQVAASIPVITRIQSFKLFQQDITWRARAATLLLEAYIQKKDYKVARHYFNECVNFLNSKKIEQHVYEGIFSGIIAYYQATNQFDKTYPYITAHVRYCNAAKIALSVDNDDDFRLFKADSASGKMLSAVRHLQRYMLFSDSVKSEKNRKQTALLEVQFEAEKKDRDIRFKEKNIKLLTRQAQLQDIGFRQERMIRNWTIAASVLLLLVIAILYNRFRLKQRSSRFLETQHLALKAQQQEINCKNKELVHLNEKQFDLLKEKEWLLREIHHRVKNNLQITMSLLNIQSSYMDNGFALDAIVNSQRRMQAMSLIHTKLYQSDNLAYIDMSSYIPELVGYIKDSFNEGEFIRFELQTPPFQLDISQAVPIGLILNEAITNCIKYAFRGRSAGRIRIIMEKDDHDLYTLTIADDGVGIPEEKDGAIRNSLGMNLMRGLTVQLQGEFSVKNTNGTTITVQFKDFKLMAEELNTDQTK</sequence>
<keyword evidence="7" id="KW-0067">ATP-binding</keyword>
<dbReference type="InterPro" id="IPR003594">
    <property type="entry name" value="HATPase_dom"/>
</dbReference>
<keyword evidence="8" id="KW-0472">Membrane</keyword>
<dbReference type="PROSITE" id="PS50109">
    <property type="entry name" value="HIS_KIN"/>
    <property type="match status" value="1"/>
</dbReference>
<dbReference type="Gene3D" id="3.30.450.20">
    <property type="entry name" value="PAS domain"/>
    <property type="match status" value="1"/>
</dbReference>
<dbReference type="Proteomes" id="UP000270046">
    <property type="component" value="Chromosome"/>
</dbReference>
<feature type="domain" description="Histidine kinase" evidence="9">
    <location>
        <begin position="645"/>
        <end position="838"/>
    </location>
</feature>
<evidence type="ECO:0000256" key="6">
    <source>
        <dbReference type="ARBA" id="ARBA00022777"/>
    </source>
</evidence>
<dbReference type="Pfam" id="PF07568">
    <property type="entry name" value="HisKA_2"/>
    <property type="match status" value="1"/>
</dbReference>
<keyword evidence="4" id="KW-0808">Transferase</keyword>
<dbReference type="Gene3D" id="1.25.40.10">
    <property type="entry name" value="Tetratricopeptide repeat domain"/>
    <property type="match status" value="2"/>
</dbReference>
<evidence type="ECO:0000313" key="10">
    <source>
        <dbReference type="EMBL" id="AYL94349.1"/>
    </source>
</evidence>
<dbReference type="InterPro" id="IPR011495">
    <property type="entry name" value="Sig_transdc_His_kin_sub2_dim/P"/>
</dbReference>
<dbReference type="SMART" id="SM00387">
    <property type="entry name" value="HATPase_c"/>
    <property type="match status" value="1"/>
</dbReference>